<dbReference type="AlphaFoldDB" id="A0A533Q6X2"/>
<accession>A0A533Q6X2</accession>
<protein>
    <submittedName>
        <fullName evidence="1">Uncharacterized protein</fullName>
    </submittedName>
</protein>
<gene>
    <name evidence="1" type="ORF">JETT_3872</name>
</gene>
<dbReference type="Proteomes" id="UP000319783">
    <property type="component" value="Unassembled WGS sequence"/>
</dbReference>
<organism evidence="1 2">
    <name type="scientific">Candidatus Jettenia ecosi</name>
    <dbReference type="NCBI Taxonomy" id="2494326"/>
    <lineage>
        <taxon>Bacteria</taxon>
        <taxon>Pseudomonadati</taxon>
        <taxon>Planctomycetota</taxon>
        <taxon>Candidatus Brocadiia</taxon>
        <taxon>Candidatus Brocadiales</taxon>
        <taxon>Candidatus Brocadiaceae</taxon>
        <taxon>Candidatus Jettenia</taxon>
    </lineage>
</organism>
<comment type="caution">
    <text evidence="1">The sequence shown here is derived from an EMBL/GenBank/DDBJ whole genome shotgun (WGS) entry which is preliminary data.</text>
</comment>
<name>A0A533Q6X2_9BACT</name>
<evidence type="ECO:0000313" key="1">
    <source>
        <dbReference type="EMBL" id="TLD39869.1"/>
    </source>
</evidence>
<proteinExistence type="predicted"/>
<reference evidence="1 2" key="1">
    <citation type="submission" date="2019-04" db="EMBL/GenBank/DDBJ databases">
        <title>Genome of a novel bacterium Candidatus Jettenia ecosi reconstructed from metagenome of an anammox bioreactor.</title>
        <authorList>
            <person name="Mardanov A.V."/>
            <person name="Beletsky A.V."/>
            <person name="Ravin N.V."/>
            <person name="Botchkova E.A."/>
            <person name="Litti Y.V."/>
            <person name="Nozhevnikova A.N."/>
        </authorList>
    </citation>
    <scope>NUCLEOTIDE SEQUENCE [LARGE SCALE GENOMIC DNA]</scope>
    <source>
        <strain evidence="1">J2</strain>
    </source>
</reference>
<evidence type="ECO:0000313" key="2">
    <source>
        <dbReference type="Proteomes" id="UP000319783"/>
    </source>
</evidence>
<sequence length="69" mass="8146">MLLIMKDPLGNFDWSSLYNIYGSSSNRFDGNARYISNAFEPRPKNDRELYYVLIEKIDLERREEAILLA</sequence>
<dbReference type="EMBL" id="SULG01000177">
    <property type="protein sequence ID" value="TLD39869.1"/>
    <property type="molecule type" value="Genomic_DNA"/>
</dbReference>